<accession>A0ACD3YPL7</accession>
<sequence>MQLREVADGGQQATWRSTKSASMEYTARAGKPSTSDKFQVQGQPRSSLGIRNPSWRGSHGVEVGGLRCGDT</sequence>
<dbReference type="EMBL" id="CP090031">
    <property type="protein sequence ID" value="UPK90896.1"/>
    <property type="molecule type" value="Genomic_DNA"/>
</dbReference>
<dbReference type="Proteomes" id="UP000830768">
    <property type="component" value="Chromosome 2"/>
</dbReference>
<keyword evidence="2" id="KW-1185">Reference proteome</keyword>
<name>A0ACD3YPL7_FUSSC</name>
<organism evidence="1 2">
    <name type="scientific">Fusarium solani subsp. cucurbitae</name>
    <name type="common">Neocosmosporum cucurbitae</name>
    <dbReference type="NCBI Taxonomy" id="2747967"/>
    <lineage>
        <taxon>Eukaryota</taxon>
        <taxon>Fungi</taxon>
        <taxon>Dikarya</taxon>
        <taxon>Ascomycota</taxon>
        <taxon>Pezizomycotina</taxon>
        <taxon>Sordariomycetes</taxon>
        <taxon>Hypocreomycetidae</taxon>
        <taxon>Hypocreales</taxon>
        <taxon>Nectriaceae</taxon>
        <taxon>Fusarium</taxon>
        <taxon>Fusarium solani species complex</taxon>
    </lineage>
</organism>
<reference evidence="1" key="1">
    <citation type="submission" date="2021-11" db="EMBL/GenBank/DDBJ databases">
        <title>Fusarium solani-melongenae Genome sequencing and assembly.</title>
        <authorList>
            <person name="Xie S."/>
            <person name="Huang L."/>
            <person name="Zhang X."/>
        </authorList>
    </citation>
    <scope>NUCLEOTIDE SEQUENCE</scope>
    <source>
        <strain evidence="1">CRI 24-3</strain>
    </source>
</reference>
<evidence type="ECO:0000313" key="1">
    <source>
        <dbReference type="EMBL" id="UPK90896.1"/>
    </source>
</evidence>
<protein>
    <submittedName>
        <fullName evidence="1">Uncharacterized protein</fullName>
    </submittedName>
</protein>
<gene>
    <name evidence="1" type="ORF">LCI18_001831</name>
</gene>
<evidence type="ECO:0000313" key="2">
    <source>
        <dbReference type="Proteomes" id="UP000830768"/>
    </source>
</evidence>
<proteinExistence type="predicted"/>